<keyword evidence="1" id="KW-0732">Signal</keyword>
<reference evidence="2" key="1">
    <citation type="submission" date="2017-01" db="EMBL/GenBank/DDBJ databases">
        <title>A deep insight into the sialotranscriptome of adult male and female Cluex tarsalis mosquitoes.</title>
        <authorList>
            <person name="Ribeiro J.M."/>
            <person name="Moreira F."/>
            <person name="Bernard K.A."/>
            <person name="Calvo E."/>
        </authorList>
    </citation>
    <scope>NUCLEOTIDE SEQUENCE</scope>
    <source>
        <strain evidence="2">Kern County</strain>
        <tissue evidence="2">Salivary glands</tissue>
    </source>
</reference>
<dbReference type="AlphaFoldDB" id="A0A1Q3FRC6"/>
<dbReference type="EMBL" id="GFDL01004938">
    <property type="protein sequence ID" value="JAV30107.1"/>
    <property type="molecule type" value="Transcribed_RNA"/>
</dbReference>
<evidence type="ECO:0000256" key="1">
    <source>
        <dbReference type="SAM" id="SignalP"/>
    </source>
</evidence>
<proteinExistence type="predicted"/>
<protein>
    <submittedName>
        <fullName evidence="2">Putative conserved secreted protein</fullName>
    </submittedName>
</protein>
<name>A0A1Q3FRC6_CULTA</name>
<accession>A0A1Q3FRC6</accession>
<evidence type="ECO:0000313" key="2">
    <source>
        <dbReference type="EMBL" id="JAV30107.1"/>
    </source>
</evidence>
<organism evidence="2">
    <name type="scientific">Culex tarsalis</name>
    <name type="common">Encephalitis mosquito</name>
    <dbReference type="NCBI Taxonomy" id="7177"/>
    <lineage>
        <taxon>Eukaryota</taxon>
        <taxon>Metazoa</taxon>
        <taxon>Ecdysozoa</taxon>
        <taxon>Arthropoda</taxon>
        <taxon>Hexapoda</taxon>
        <taxon>Insecta</taxon>
        <taxon>Pterygota</taxon>
        <taxon>Neoptera</taxon>
        <taxon>Endopterygota</taxon>
        <taxon>Diptera</taxon>
        <taxon>Nematocera</taxon>
        <taxon>Culicoidea</taxon>
        <taxon>Culicidae</taxon>
        <taxon>Culicinae</taxon>
        <taxon>Culicini</taxon>
        <taxon>Culex</taxon>
        <taxon>Culex</taxon>
    </lineage>
</organism>
<feature type="chain" id="PRO_5013066421" evidence="1">
    <location>
        <begin position="23"/>
        <end position="205"/>
    </location>
</feature>
<sequence length="205" mass="23716">MDKIINFVIVSALAVTITFVYGSNEENPLRGIVGYNPWKPLIRWRPQPFPPPAGYQRLEDSNDYISNDAAVADYATGEDSTSLDYQDIHSKAKRSRNRQPLCEVLVNIVYVGNKTDGFQYRPDHYVTESCMEPLFNTYHNKCTETGLSCTQIKQKIFITRRKVSSEDGKIPNCWEHVRMEEIDAGCECMWPREHMGDKHSYRNRK</sequence>
<feature type="signal peptide" evidence="1">
    <location>
        <begin position="1"/>
        <end position="22"/>
    </location>
</feature>